<evidence type="ECO:0000256" key="6">
    <source>
        <dbReference type="ARBA" id="ARBA00022989"/>
    </source>
</evidence>
<evidence type="ECO:0000256" key="2">
    <source>
        <dbReference type="ARBA" id="ARBA00009142"/>
    </source>
</evidence>
<accession>A0ABW2BDI3</accession>
<comment type="subcellular location">
    <subcellularLocation>
        <location evidence="1 8">Cell membrane</location>
        <topology evidence="1 8">Multi-pass membrane protein</topology>
    </subcellularLocation>
</comment>
<evidence type="ECO:0000256" key="4">
    <source>
        <dbReference type="ARBA" id="ARBA00022475"/>
    </source>
</evidence>
<protein>
    <recommendedName>
        <fullName evidence="8">Probable membrane transporter protein</fullName>
    </recommendedName>
</protein>
<evidence type="ECO:0000256" key="8">
    <source>
        <dbReference type="RuleBase" id="RU363041"/>
    </source>
</evidence>
<evidence type="ECO:0000256" key="5">
    <source>
        <dbReference type="ARBA" id="ARBA00022692"/>
    </source>
</evidence>
<evidence type="ECO:0000256" key="7">
    <source>
        <dbReference type="ARBA" id="ARBA00023136"/>
    </source>
</evidence>
<dbReference type="PANTHER" id="PTHR30269">
    <property type="entry name" value="TRANSMEMBRANE PROTEIN YFCA"/>
    <property type="match status" value="1"/>
</dbReference>
<keyword evidence="6 8" id="KW-1133">Transmembrane helix</keyword>
<keyword evidence="3" id="KW-0813">Transport</keyword>
<dbReference type="Proteomes" id="UP001596292">
    <property type="component" value="Unassembled WGS sequence"/>
</dbReference>
<dbReference type="Pfam" id="PF01925">
    <property type="entry name" value="TauE"/>
    <property type="match status" value="1"/>
</dbReference>
<evidence type="ECO:0000313" key="9">
    <source>
        <dbReference type="EMBL" id="MFC6788473.1"/>
    </source>
</evidence>
<keyword evidence="4 8" id="KW-1003">Cell membrane</keyword>
<comment type="caution">
    <text evidence="9">The sequence shown here is derived from an EMBL/GenBank/DDBJ whole genome shotgun (WGS) entry which is preliminary data.</text>
</comment>
<feature type="transmembrane region" description="Helical" evidence="8">
    <location>
        <begin position="12"/>
        <end position="40"/>
    </location>
</feature>
<name>A0ABW2BDI3_9HYPH</name>
<feature type="transmembrane region" description="Helical" evidence="8">
    <location>
        <begin position="200"/>
        <end position="220"/>
    </location>
</feature>
<keyword evidence="7 8" id="KW-0472">Membrane</keyword>
<proteinExistence type="inferred from homology"/>
<feature type="transmembrane region" description="Helical" evidence="8">
    <location>
        <begin position="232"/>
        <end position="250"/>
    </location>
</feature>
<organism evidence="9 10">
    <name type="scientific">Methylobacterium komagatae</name>
    <dbReference type="NCBI Taxonomy" id="374425"/>
    <lineage>
        <taxon>Bacteria</taxon>
        <taxon>Pseudomonadati</taxon>
        <taxon>Pseudomonadota</taxon>
        <taxon>Alphaproteobacteria</taxon>
        <taxon>Hyphomicrobiales</taxon>
        <taxon>Methylobacteriaceae</taxon>
        <taxon>Methylobacterium</taxon>
    </lineage>
</organism>
<feature type="transmembrane region" description="Helical" evidence="8">
    <location>
        <begin position="73"/>
        <end position="93"/>
    </location>
</feature>
<dbReference type="EMBL" id="JBHSWN010000001">
    <property type="protein sequence ID" value="MFC6788473.1"/>
    <property type="molecule type" value="Genomic_DNA"/>
</dbReference>
<dbReference type="InterPro" id="IPR052017">
    <property type="entry name" value="TSUP"/>
</dbReference>
<feature type="transmembrane region" description="Helical" evidence="8">
    <location>
        <begin position="46"/>
        <end position="66"/>
    </location>
</feature>
<keyword evidence="10" id="KW-1185">Reference proteome</keyword>
<feature type="transmembrane region" description="Helical" evidence="8">
    <location>
        <begin position="99"/>
        <end position="119"/>
    </location>
</feature>
<evidence type="ECO:0000256" key="1">
    <source>
        <dbReference type="ARBA" id="ARBA00004651"/>
    </source>
</evidence>
<comment type="similarity">
    <text evidence="2 8">Belongs to the 4-toluene sulfonate uptake permease (TSUP) (TC 2.A.102) family.</text>
</comment>
<evidence type="ECO:0000256" key="3">
    <source>
        <dbReference type="ARBA" id="ARBA00022448"/>
    </source>
</evidence>
<dbReference type="PANTHER" id="PTHR30269:SF37">
    <property type="entry name" value="MEMBRANE TRANSPORTER PROTEIN"/>
    <property type="match status" value="1"/>
</dbReference>
<evidence type="ECO:0000313" key="10">
    <source>
        <dbReference type="Proteomes" id="UP001596292"/>
    </source>
</evidence>
<sequence length="251" mass="26379">MSRGMTSTIAIVLLGAVTAGFVQGLSGFAFGLVAMSFWAWVIDPKLAAVLAVAGAFTGQVVAAFSVRRGFDRATLAPFLLGGLAGIPIGVGLLPHLDMALFKALLGLLLVLWCPAMLLAKDLPRITIGGRPADALVGLCGGILSGFGGFTGTLPTLWCTLRGYERDTQRAVIQNFNLSMLAVTLTSYIVTGLLTREALPMLAIVLPSMLVPSFLGTRLYLGISEATFRRLVLILLTASGLTLLGSAITRWV</sequence>
<keyword evidence="5 8" id="KW-0812">Transmembrane</keyword>
<feature type="transmembrane region" description="Helical" evidence="8">
    <location>
        <begin position="175"/>
        <end position="194"/>
    </location>
</feature>
<dbReference type="InterPro" id="IPR002781">
    <property type="entry name" value="TM_pro_TauE-like"/>
</dbReference>
<gene>
    <name evidence="9" type="ORF">ACFQE0_01835</name>
</gene>
<reference evidence="10" key="1">
    <citation type="journal article" date="2019" name="Int. J. Syst. Evol. Microbiol.">
        <title>The Global Catalogue of Microorganisms (GCM) 10K type strain sequencing project: providing services to taxonomists for standard genome sequencing and annotation.</title>
        <authorList>
            <consortium name="The Broad Institute Genomics Platform"/>
            <consortium name="The Broad Institute Genome Sequencing Center for Infectious Disease"/>
            <person name="Wu L."/>
            <person name="Ma J."/>
        </authorList>
    </citation>
    <scope>NUCLEOTIDE SEQUENCE [LARGE SCALE GENOMIC DNA]</scope>
    <source>
        <strain evidence="10">CCUG 48316</strain>
    </source>
</reference>